<gene>
    <name evidence="3" type="ORF">ACFFOL_15230</name>
</gene>
<comment type="caution">
    <text evidence="3">The sequence shown here is derived from an EMBL/GenBank/DDBJ whole genome shotgun (WGS) entry which is preliminary data.</text>
</comment>
<feature type="region of interest" description="Disordered" evidence="1">
    <location>
        <begin position="125"/>
        <end position="164"/>
    </location>
</feature>
<reference evidence="3" key="1">
    <citation type="submission" date="2024-09" db="EMBL/GenBank/DDBJ databases">
        <authorList>
            <person name="Sun Q."/>
        </authorList>
    </citation>
    <scope>NUCLEOTIDE SEQUENCE [LARGE SCALE GENOMIC DNA]</scope>
    <source>
        <strain evidence="3">JCM 31273</strain>
    </source>
</reference>
<evidence type="ECO:0000313" key="4">
    <source>
        <dbReference type="Proteomes" id="UP001589595"/>
    </source>
</evidence>
<accession>A0ABD5MPW7</accession>
<feature type="compositionally biased region" description="Basic and acidic residues" evidence="1">
    <location>
        <begin position="182"/>
        <end position="195"/>
    </location>
</feature>
<protein>
    <recommendedName>
        <fullName evidence="2">DUF8054 domain-containing protein</fullName>
    </recommendedName>
</protein>
<organism evidence="3 4">
    <name type="scientific">Halobaculum roseum</name>
    <dbReference type="NCBI Taxonomy" id="2175149"/>
    <lineage>
        <taxon>Archaea</taxon>
        <taxon>Methanobacteriati</taxon>
        <taxon>Methanobacteriota</taxon>
        <taxon>Stenosarchaea group</taxon>
        <taxon>Halobacteria</taxon>
        <taxon>Halobacteriales</taxon>
        <taxon>Haloferacaceae</taxon>
        <taxon>Halobaculum</taxon>
    </lineage>
</organism>
<dbReference type="Proteomes" id="UP001589595">
    <property type="component" value="Unassembled WGS sequence"/>
</dbReference>
<name>A0ABD5MPW7_9EURY</name>
<dbReference type="RefSeq" id="WP_222921325.1">
    <property type="nucleotide sequence ID" value="NZ_CP082286.1"/>
</dbReference>
<evidence type="ECO:0000256" key="1">
    <source>
        <dbReference type="SAM" id="MobiDB-lite"/>
    </source>
</evidence>
<keyword evidence="4" id="KW-1185">Reference proteome</keyword>
<evidence type="ECO:0000313" key="3">
    <source>
        <dbReference type="EMBL" id="MFB9825522.1"/>
    </source>
</evidence>
<evidence type="ECO:0000259" key="2">
    <source>
        <dbReference type="Pfam" id="PF26239"/>
    </source>
</evidence>
<proteinExistence type="predicted"/>
<dbReference type="InterPro" id="IPR058367">
    <property type="entry name" value="DUF8054"/>
</dbReference>
<dbReference type="GeneID" id="67211440"/>
<feature type="domain" description="DUF8054" evidence="2">
    <location>
        <begin position="16"/>
        <end position="198"/>
    </location>
</feature>
<dbReference type="Pfam" id="PF26239">
    <property type="entry name" value="DUF8054"/>
    <property type="match status" value="1"/>
</dbReference>
<feature type="region of interest" description="Disordered" evidence="1">
    <location>
        <begin position="182"/>
        <end position="204"/>
    </location>
</feature>
<dbReference type="EMBL" id="JBHMAJ010000009">
    <property type="protein sequence ID" value="MFB9825522.1"/>
    <property type="molecule type" value="Genomic_DNA"/>
</dbReference>
<sequence>MTGEPDAHAAAPIRERLPDGDLVGARVAADFAAPLARALDDRLTGYLRLEPGDALLGVGGSEAVITVESGVPVLAYDAGNAGADADDADGPAALAALAGTTPVRVERYRLPAEALASLHDTEVEGSDPFRVAPGAPARELAGDDALAERTREAAPAERRDAAGDHDALAAFLADEERVEAVRREARAEARARAEEWDLGDQLAE</sequence>
<dbReference type="AlphaFoldDB" id="A0ABD5MPW7"/>
<feature type="compositionally biased region" description="Basic and acidic residues" evidence="1">
    <location>
        <begin position="146"/>
        <end position="164"/>
    </location>
</feature>